<evidence type="ECO:0000313" key="1">
    <source>
        <dbReference type="EMBL" id="NER31864.1"/>
    </source>
</evidence>
<gene>
    <name evidence="1" type="ORF">F6J89_30725</name>
</gene>
<protein>
    <submittedName>
        <fullName evidence="1">Helix-turn-helix domain-containing protein</fullName>
    </submittedName>
</protein>
<organism evidence="1">
    <name type="scientific">Symploca sp. SIO1C4</name>
    <dbReference type="NCBI Taxonomy" id="2607765"/>
    <lineage>
        <taxon>Bacteria</taxon>
        <taxon>Bacillati</taxon>
        <taxon>Cyanobacteriota</taxon>
        <taxon>Cyanophyceae</taxon>
        <taxon>Coleofasciculales</taxon>
        <taxon>Coleofasciculaceae</taxon>
        <taxon>Symploca</taxon>
    </lineage>
</organism>
<reference evidence="1" key="1">
    <citation type="submission" date="2019-11" db="EMBL/GenBank/DDBJ databases">
        <title>Genomic insights into an expanded diversity of filamentous marine cyanobacteria reveals the extraordinary biosynthetic potential of Moorea and Okeania.</title>
        <authorList>
            <person name="Ferreira Leao T."/>
            <person name="Wang M."/>
            <person name="Moss N."/>
            <person name="Da Silva R."/>
            <person name="Sanders J."/>
            <person name="Nurk S."/>
            <person name="Gurevich A."/>
            <person name="Humphrey G."/>
            <person name="Reher R."/>
            <person name="Zhu Q."/>
            <person name="Belda-Ferre P."/>
            <person name="Glukhov E."/>
            <person name="Rex R."/>
            <person name="Dorrestein P.C."/>
            <person name="Knight R."/>
            <person name="Pevzner P."/>
            <person name="Gerwick W.H."/>
            <person name="Gerwick L."/>
        </authorList>
    </citation>
    <scope>NUCLEOTIDE SEQUENCE</scope>
    <source>
        <strain evidence="1">SIO1C4</strain>
    </source>
</reference>
<dbReference type="EMBL" id="JAAHFQ010000964">
    <property type="protein sequence ID" value="NER31864.1"/>
    <property type="molecule type" value="Genomic_DNA"/>
</dbReference>
<name>A0A6B3NNR8_9CYAN</name>
<dbReference type="AlphaFoldDB" id="A0A6B3NNR8"/>
<sequence length="109" mass="13029">MYNPGRRHPRQPKAITQREQKLIDLYSNCKLGMTPQQFYTKWEVTHETIAYICSRSISTVRFWFARGRSYRRPMATDLRHLALMDFLLEHFEKIPEPLLNLLCSKNQSI</sequence>
<accession>A0A6B3NNR8</accession>
<proteinExistence type="predicted"/>
<comment type="caution">
    <text evidence="1">The sequence shown here is derived from an EMBL/GenBank/DDBJ whole genome shotgun (WGS) entry which is preliminary data.</text>
</comment>